<dbReference type="Pfam" id="PF00560">
    <property type="entry name" value="LRR_1"/>
    <property type="match status" value="1"/>
</dbReference>
<dbReference type="PANTHER" id="PTHR24365:SF541">
    <property type="entry name" value="PROTEIN TOLL-RELATED"/>
    <property type="match status" value="1"/>
</dbReference>
<comment type="similarity">
    <text evidence="2">Belongs to the Toll-like receptor family.</text>
</comment>
<evidence type="ECO:0000256" key="7">
    <source>
        <dbReference type="ARBA" id="ARBA00022989"/>
    </source>
</evidence>
<dbReference type="OrthoDB" id="6134202at2759"/>
<dbReference type="SMART" id="SM00255">
    <property type="entry name" value="TIR"/>
    <property type="match status" value="1"/>
</dbReference>
<keyword evidence="3" id="KW-0433">Leucine-rich repeat</keyword>
<dbReference type="PROSITE" id="PS51450">
    <property type="entry name" value="LRR"/>
    <property type="match status" value="3"/>
</dbReference>
<dbReference type="Proteomes" id="UP000507470">
    <property type="component" value="Unassembled WGS sequence"/>
</dbReference>
<feature type="signal peptide" evidence="12">
    <location>
        <begin position="1"/>
        <end position="21"/>
    </location>
</feature>
<dbReference type="SMART" id="SM00369">
    <property type="entry name" value="LRR_TYP"/>
    <property type="match status" value="8"/>
</dbReference>
<keyword evidence="8 11" id="KW-0472">Membrane</keyword>
<comment type="subcellular location">
    <subcellularLocation>
        <location evidence="1">Membrane</location>
        <topology evidence="1">Single-pass type I membrane protein</topology>
    </subcellularLocation>
</comment>
<evidence type="ECO:0000256" key="11">
    <source>
        <dbReference type="SAM" id="Phobius"/>
    </source>
</evidence>
<reference evidence="14 15" key="1">
    <citation type="submission" date="2020-06" db="EMBL/GenBank/DDBJ databases">
        <authorList>
            <person name="Li R."/>
            <person name="Bekaert M."/>
        </authorList>
    </citation>
    <scope>NUCLEOTIDE SEQUENCE [LARGE SCALE GENOMIC DNA]</scope>
    <source>
        <strain evidence="15">wild</strain>
    </source>
</reference>
<dbReference type="Gene3D" id="3.40.50.10140">
    <property type="entry name" value="Toll/interleukin-1 receptor homology (TIR) domain"/>
    <property type="match status" value="1"/>
</dbReference>
<dbReference type="Pfam" id="PF13855">
    <property type="entry name" value="LRR_8"/>
    <property type="match status" value="2"/>
</dbReference>
<keyword evidence="6" id="KW-0677">Repeat</keyword>
<evidence type="ECO:0000259" key="13">
    <source>
        <dbReference type="PROSITE" id="PS50104"/>
    </source>
</evidence>
<evidence type="ECO:0000256" key="10">
    <source>
        <dbReference type="ARBA" id="ARBA00023180"/>
    </source>
</evidence>
<evidence type="ECO:0000256" key="3">
    <source>
        <dbReference type="ARBA" id="ARBA00022614"/>
    </source>
</evidence>
<dbReference type="SMART" id="SM00082">
    <property type="entry name" value="LRRCT"/>
    <property type="match status" value="1"/>
</dbReference>
<protein>
    <recommendedName>
        <fullName evidence="13">TIR domain-containing protein</fullName>
    </recommendedName>
</protein>
<dbReference type="EMBL" id="CACVKT020001341">
    <property type="protein sequence ID" value="CAC5366669.1"/>
    <property type="molecule type" value="Genomic_DNA"/>
</dbReference>
<feature type="transmembrane region" description="Helical" evidence="11">
    <location>
        <begin position="508"/>
        <end position="531"/>
    </location>
</feature>
<dbReference type="Pfam" id="PF01582">
    <property type="entry name" value="TIR"/>
    <property type="match status" value="1"/>
</dbReference>
<evidence type="ECO:0000313" key="15">
    <source>
        <dbReference type="Proteomes" id="UP000507470"/>
    </source>
</evidence>
<accession>A0A6J8AE61</accession>
<evidence type="ECO:0000256" key="9">
    <source>
        <dbReference type="ARBA" id="ARBA00023170"/>
    </source>
</evidence>
<keyword evidence="7 11" id="KW-1133">Transmembrane helix</keyword>
<dbReference type="SUPFAM" id="SSF52058">
    <property type="entry name" value="L domain-like"/>
    <property type="match status" value="2"/>
</dbReference>
<dbReference type="PROSITE" id="PS51257">
    <property type="entry name" value="PROKAR_LIPOPROTEIN"/>
    <property type="match status" value="1"/>
</dbReference>
<proteinExistence type="inferred from homology"/>
<evidence type="ECO:0000256" key="2">
    <source>
        <dbReference type="ARBA" id="ARBA00009634"/>
    </source>
</evidence>
<evidence type="ECO:0000256" key="6">
    <source>
        <dbReference type="ARBA" id="ARBA00022737"/>
    </source>
</evidence>
<sequence>MSNLKLNCVCILLCFAVGCNDFRCANEDSCGKDNECKCANAEATCSYLHYIPKLPPNITELKLTNNSFSLINRISFMNISSINIRILYFENNSIEILKEDAFDDFKNIIKLSIINEKLLNTTSLKSSFQSLTIGTIRMLELEKNDWNGLPEDMFYYLSGANIALSLRNNLFHKLNSSVFLPIANLRKLQVEENEIVNVDLNGLMTTGSLDLSNNNIYAIPKFCNNSDETFVPQLKNLSLAYNAIRKISKESFKCLDNLKHLNLDGNRFRSLDNNVLALLHNLTKLTIGDNRQLKAIAPFAFNSSSLQKLHLYRNNFRYSKKKIREKRFNPQTIFQTIPNLTELDLSHNHLNDYSIVRELFASTQNIQKLTLASSDITTIPDELFRNMPHIKSLNLQGNEIERWNESLFEHLSSMRELYLDGNNIHVINETSFPSNLLKSLEKLELSDNQYRCTCEIKWFLDRIRSTNLSTKMQKNWPSRYTCYYPEHLRLTRLADYFPTIADCNSLNIVYMIIITACSSVLILLFCVIMTFQCQINFKNALYLFRLKQRMKRGYFSLESSDDFEFDAFVIYCDADRLWVHGVLLKQLENSNLNICVHHRDFDVGEPVLNNIGKYMAKSWKIIVVLSNNFAKSEWCQWEIDLVQERRRRQGKEVLILIMYHQIDSKHMITPLKTLLDTTPYLSYKEGFGEYLFWTAVVKDINKPLNIPPTSIF</sequence>
<dbReference type="InterPro" id="IPR035897">
    <property type="entry name" value="Toll_tir_struct_dom_sf"/>
</dbReference>
<keyword evidence="4 11" id="KW-0812">Transmembrane</keyword>
<keyword evidence="5 12" id="KW-0732">Signal</keyword>
<evidence type="ECO:0000256" key="12">
    <source>
        <dbReference type="SAM" id="SignalP"/>
    </source>
</evidence>
<gene>
    <name evidence="14" type="ORF">MCOR_6862</name>
</gene>
<evidence type="ECO:0000256" key="8">
    <source>
        <dbReference type="ARBA" id="ARBA00023136"/>
    </source>
</evidence>
<dbReference type="GO" id="GO:0038023">
    <property type="term" value="F:signaling receptor activity"/>
    <property type="evidence" value="ECO:0007669"/>
    <property type="project" value="TreeGrafter"/>
</dbReference>
<organism evidence="14 15">
    <name type="scientific">Mytilus coruscus</name>
    <name type="common">Sea mussel</name>
    <dbReference type="NCBI Taxonomy" id="42192"/>
    <lineage>
        <taxon>Eukaryota</taxon>
        <taxon>Metazoa</taxon>
        <taxon>Spiralia</taxon>
        <taxon>Lophotrochozoa</taxon>
        <taxon>Mollusca</taxon>
        <taxon>Bivalvia</taxon>
        <taxon>Autobranchia</taxon>
        <taxon>Pteriomorphia</taxon>
        <taxon>Mytilida</taxon>
        <taxon>Mytiloidea</taxon>
        <taxon>Mytilidae</taxon>
        <taxon>Mytilinae</taxon>
        <taxon>Mytilus</taxon>
    </lineage>
</organism>
<dbReference type="PROSITE" id="PS50104">
    <property type="entry name" value="TIR"/>
    <property type="match status" value="1"/>
</dbReference>
<dbReference type="InterPro" id="IPR001611">
    <property type="entry name" value="Leu-rich_rpt"/>
</dbReference>
<dbReference type="AlphaFoldDB" id="A0A6J8AE61"/>
<dbReference type="GO" id="GO:0007165">
    <property type="term" value="P:signal transduction"/>
    <property type="evidence" value="ECO:0007669"/>
    <property type="project" value="InterPro"/>
</dbReference>
<evidence type="ECO:0000256" key="4">
    <source>
        <dbReference type="ARBA" id="ARBA00022692"/>
    </source>
</evidence>
<dbReference type="InterPro" id="IPR032675">
    <property type="entry name" value="LRR_dom_sf"/>
</dbReference>
<keyword evidence="15" id="KW-1185">Reference proteome</keyword>
<evidence type="ECO:0000256" key="5">
    <source>
        <dbReference type="ARBA" id="ARBA00022729"/>
    </source>
</evidence>
<dbReference type="GO" id="GO:0005886">
    <property type="term" value="C:plasma membrane"/>
    <property type="evidence" value="ECO:0007669"/>
    <property type="project" value="TreeGrafter"/>
</dbReference>
<evidence type="ECO:0000313" key="14">
    <source>
        <dbReference type="EMBL" id="CAC5366669.1"/>
    </source>
</evidence>
<dbReference type="SUPFAM" id="SSF52200">
    <property type="entry name" value="Toll/Interleukin receptor TIR domain"/>
    <property type="match status" value="1"/>
</dbReference>
<dbReference type="InterPro" id="IPR000157">
    <property type="entry name" value="TIR_dom"/>
</dbReference>
<dbReference type="Gene3D" id="3.80.10.10">
    <property type="entry name" value="Ribonuclease Inhibitor"/>
    <property type="match status" value="3"/>
</dbReference>
<feature type="chain" id="PRO_5026819275" description="TIR domain-containing protein" evidence="12">
    <location>
        <begin position="22"/>
        <end position="712"/>
    </location>
</feature>
<keyword evidence="10" id="KW-0325">Glycoprotein</keyword>
<keyword evidence="9" id="KW-0675">Receptor</keyword>
<dbReference type="InterPro" id="IPR003591">
    <property type="entry name" value="Leu-rich_rpt_typical-subtyp"/>
</dbReference>
<dbReference type="PANTHER" id="PTHR24365">
    <property type="entry name" value="TOLL-LIKE RECEPTOR"/>
    <property type="match status" value="1"/>
</dbReference>
<dbReference type="InterPro" id="IPR000483">
    <property type="entry name" value="Cys-rich_flank_reg_C"/>
</dbReference>
<feature type="domain" description="TIR" evidence="13">
    <location>
        <begin position="563"/>
        <end position="700"/>
    </location>
</feature>
<evidence type="ECO:0000256" key="1">
    <source>
        <dbReference type="ARBA" id="ARBA00004479"/>
    </source>
</evidence>
<name>A0A6J8AE61_MYTCO</name>